<comment type="subunit">
    <text evidence="4">Homododecamer.</text>
</comment>
<organism evidence="7 8">
    <name type="scientific">Streptomyces beijiangensis</name>
    <dbReference type="NCBI Taxonomy" id="163361"/>
    <lineage>
        <taxon>Bacteria</taxon>
        <taxon>Bacillati</taxon>
        <taxon>Actinomycetota</taxon>
        <taxon>Actinomycetes</taxon>
        <taxon>Kitasatosporales</taxon>
        <taxon>Streptomycetaceae</taxon>
        <taxon>Streptomyces</taxon>
    </lineage>
</organism>
<dbReference type="SUPFAM" id="SSF52304">
    <property type="entry name" value="Type II 3-dehydroquinate dehydratase"/>
    <property type="match status" value="1"/>
</dbReference>
<accession>A0A939JFU4</accession>
<reference evidence="7" key="1">
    <citation type="submission" date="2021-03" db="EMBL/GenBank/DDBJ databases">
        <title>Streptomyces poriferae sp. nov., a novel marine sponge-derived Actinobacteria species with anti-MRSA activity.</title>
        <authorList>
            <person name="Sandoval-Powers M."/>
            <person name="Kralova S."/>
            <person name="Nguyen G.-S."/>
            <person name="Fawwal D."/>
            <person name="Degnes K."/>
            <person name="Klinkenberg G."/>
            <person name="Sletta H."/>
            <person name="Wentzel A."/>
            <person name="Liles M.R."/>
        </authorList>
    </citation>
    <scope>NUCLEOTIDE SEQUENCE</scope>
    <source>
        <strain evidence="7">DSM 41794</strain>
    </source>
</reference>
<dbReference type="InterPro" id="IPR036441">
    <property type="entry name" value="DHquinase_II_sf"/>
</dbReference>
<dbReference type="EC" id="4.2.1.10" evidence="5"/>
<evidence type="ECO:0000313" key="8">
    <source>
        <dbReference type="Proteomes" id="UP000664167"/>
    </source>
</evidence>
<evidence type="ECO:0000256" key="6">
    <source>
        <dbReference type="ARBA" id="ARBA00023239"/>
    </source>
</evidence>
<dbReference type="RefSeq" id="WP_206963900.1">
    <property type="nucleotide sequence ID" value="NZ_BAAAJJ010000030.1"/>
</dbReference>
<name>A0A939JFU4_9ACTN</name>
<evidence type="ECO:0000313" key="7">
    <source>
        <dbReference type="EMBL" id="MBO0514501.1"/>
    </source>
</evidence>
<comment type="similarity">
    <text evidence="3">Belongs to the type-II 3-dehydroquinase family.</text>
</comment>
<evidence type="ECO:0000256" key="1">
    <source>
        <dbReference type="ARBA" id="ARBA00001864"/>
    </source>
</evidence>
<comment type="catalytic activity">
    <reaction evidence="1">
        <text>3-dehydroquinate = 3-dehydroshikimate + H2O</text>
        <dbReference type="Rhea" id="RHEA:21096"/>
        <dbReference type="ChEBI" id="CHEBI:15377"/>
        <dbReference type="ChEBI" id="CHEBI:16630"/>
        <dbReference type="ChEBI" id="CHEBI:32364"/>
        <dbReference type="EC" id="4.2.1.10"/>
    </reaction>
</comment>
<dbReference type="Gene3D" id="3.40.50.9100">
    <property type="entry name" value="Dehydroquinase, class II"/>
    <property type="match status" value="1"/>
</dbReference>
<evidence type="ECO:0000256" key="2">
    <source>
        <dbReference type="ARBA" id="ARBA00004902"/>
    </source>
</evidence>
<evidence type="ECO:0000256" key="4">
    <source>
        <dbReference type="ARBA" id="ARBA00011193"/>
    </source>
</evidence>
<comment type="pathway">
    <text evidence="2">Metabolic intermediate biosynthesis; chorismate biosynthesis; chorismate from D-erythrose 4-phosphate and phosphoenolpyruvate: step 3/7.</text>
</comment>
<gene>
    <name evidence="7" type="ORF">J0695_22290</name>
</gene>
<protein>
    <recommendedName>
        <fullName evidence="5">3-dehydroquinate dehydratase</fullName>
        <ecNumber evidence="5">4.2.1.10</ecNumber>
    </recommendedName>
</protein>
<dbReference type="Pfam" id="PF01220">
    <property type="entry name" value="DHquinase_II"/>
    <property type="match status" value="1"/>
</dbReference>
<dbReference type="GO" id="GO:0003855">
    <property type="term" value="F:3-dehydroquinate dehydratase activity"/>
    <property type="evidence" value="ECO:0007669"/>
    <property type="project" value="UniProtKB-EC"/>
</dbReference>
<keyword evidence="6" id="KW-0456">Lyase</keyword>
<proteinExistence type="inferred from homology"/>
<dbReference type="AlphaFoldDB" id="A0A939JFU4"/>
<evidence type="ECO:0000256" key="3">
    <source>
        <dbReference type="ARBA" id="ARBA00011037"/>
    </source>
</evidence>
<dbReference type="Proteomes" id="UP000664167">
    <property type="component" value="Unassembled WGS sequence"/>
</dbReference>
<evidence type="ECO:0000256" key="5">
    <source>
        <dbReference type="ARBA" id="ARBA00012060"/>
    </source>
</evidence>
<comment type="caution">
    <text evidence="7">The sequence shown here is derived from an EMBL/GenBank/DDBJ whole genome shotgun (WGS) entry which is preliminary data.</text>
</comment>
<dbReference type="InterPro" id="IPR001874">
    <property type="entry name" value="DHquinase_II"/>
</dbReference>
<dbReference type="EMBL" id="JAFLRJ010000211">
    <property type="protein sequence ID" value="MBO0514501.1"/>
    <property type="molecule type" value="Genomic_DNA"/>
</dbReference>
<sequence length="173" mass="17779">MGRSGRFLPDGGKAMTRVRVLVPLSAAAAKSGEHPGAGHRELVALCLATGRSRGLAVEVLTCAGAAETARRLHEAAALALPVVIDREACALGSPSVRDALAQCQAPVIEVSPADAYLRAEHRRAAPCLTGTIGGFGLDSYRLALHAVADWVTDTARADAPCFCSASVGAPCPR</sequence>
<keyword evidence="8" id="KW-1185">Reference proteome</keyword>